<dbReference type="EMBL" id="CH408081">
    <property type="protein sequence ID" value="EEQ40734.1"/>
    <property type="molecule type" value="Genomic_DNA"/>
</dbReference>
<dbReference type="AntiFam" id="ANF00110">
    <property type="entry name" value="Shadow ORF (opposite hemE)"/>
</dbReference>
<evidence type="ECO:0000313" key="2">
    <source>
        <dbReference type="Proteomes" id="UP000007703"/>
    </source>
</evidence>
<name>C4Y9H1_CLAL4</name>
<accession>C4Y9H1</accession>
<dbReference type="Proteomes" id="UP000007703">
    <property type="component" value="Unassembled WGS sequence"/>
</dbReference>
<sequence length="331" mass="36756">MALLQEMLDFLGLHEWVGAVAKVDDIVLFSSTKSLDHLLDLLRNHLVSAVHDSRVQVTLQGDSSRSHNFHSILRLVKPVQRDGVVAGFTQVVQSVPSALCENGERNLLFNTQLFQAQRQFGGDLTQVWQTELGKLVRTQLAGPRLKHLQHLSSCNNLSGQKLNACICDGSQQLMGLLRVLVEPLFGETEHLGASALGHIHKQSPWGAAETKQRHSSIQFRTGQSNGLERPVQRGQNVWLHSNARQVCGRTQRVHENWALPLDHFDLKAHGSWNHQNVREDNRSVDETVEMLNGSDGDFGSNLGITASLEKVSFSLHHMVFGQISACLALES</sequence>
<gene>
    <name evidence="1" type="ORF">CLUG_04861</name>
</gene>
<evidence type="ECO:0000313" key="1">
    <source>
        <dbReference type="EMBL" id="EEQ40734.1"/>
    </source>
</evidence>
<dbReference type="AlphaFoldDB" id="C4Y9H1"/>
<proteinExistence type="predicted"/>
<dbReference type="KEGG" id="clu:CLUG_04861"/>
<dbReference type="VEuPathDB" id="FungiDB:CLUG_04861"/>
<dbReference type="InParanoid" id="C4Y9H1"/>
<dbReference type="HOGENOM" id="CLU_839378_0_0_1"/>
<organism evidence="1 2">
    <name type="scientific">Clavispora lusitaniae (strain ATCC 42720)</name>
    <name type="common">Yeast</name>
    <name type="synonym">Candida lusitaniae</name>
    <dbReference type="NCBI Taxonomy" id="306902"/>
    <lineage>
        <taxon>Eukaryota</taxon>
        <taxon>Fungi</taxon>
        <taxon>Dikarya</taxon>
        <taxon>Ascomycota</taxon>
        <taxon>Saccharomycotina</taxon>
        <taxon>Pichiomycetes</taxon>
        <taxon>Metschnikowiaceae</taxon>
        <taxon>Clavispora</taxon>
    </lineage>
</organism>
<reference evidence="1 2" key="1">
    <citation type="journal article" date="2009" name="Nature">
        <title>Evolution of pathogenicity and sexual reproduction in eight Candida genomes.</title>
        <authorList>
            <person name="Butler G."/>
            <person name="Rasmussen M.D."/>
            <person name="Lin M.F."/>
            <person name="Santos M.A."/>
            <person name="Sakthikumar S."/>
            <person name="Munro C.A."/>
            <person name="Rheinbay E."/>
            <person name="Grabherr M."/>
            <person name="Forche A."/>
            <person name="Reedy J.L."/>
            <person name="Agrafioti I."/>
            <person name="Arnaud M.B."/>
            <person name="Bates S."/>
            <person name="Brown A.J."/>
            <person name="Brunke S."/>
            <person name="Costanzo M.C."/>
            <person name="Fitzpatrick D.A."/>
            <person name="de Groot P.W."/>
            <person name="Harris D."/>
            <person name="Hoyer L.L."/>
            <person name="Hube B."/>
            <person name="Klis F.M."/>
            <person name="Kodira C."/>
            <person name="Lennard N."/>
            <person name="Logue M.E."/>
            <person name="Martin R."/>
            <person name="Neiman A.M."/>
            <person name="Nikolaou E."/>
            <person name="Quail M.A."/>
            <person name="Quinn J."/>
            <person name="Santos M.C."/>
            <person name="Schmitzberger F.F."/>
            <person name="Sherlock G."/>
            <person name="Shah P."/>
            <person name="Silverstein K.A."/>
            <person name="Skrzypek M.S."/>
            <person name="Soll D."/>
            <person name="Staggs R."/>
            <person name="Stansfield I."/>
            <person name="Stumpf M.P."/>
            <person name="Sudbery P.E."/>
            <person name="Srikantha T."/>
            <person name="Zeng Q."/>
            <person name="Berman J."/>
            <person name="Berriman M."/>
            <person name="Heitman J."/>
            <person name="Gow N.A."/>
            <person name="Lorenz M.C."/>
            <person name="Birren B.W."/>
            <person name="Kellis M."/>
            <person name="Cuomo C.A."/>
        </authorList>
    </citation>
    <scope>NUCLEOTIDE SEQUENCE [LARGE SCALE GENOMIC DNA]</scope>
    <source>
        <strain evidence="1 2">ATCC 42720</strain>
    </source>
</reference>
<protein>
    <submittedName>
        <fullName evidence="1">Uncharacterized protein</fullName>
    </submittedName>
</protein>